<reference evidence="1" key="1">
    <citation type="journal article" date="2014" name="Front. Microbiol.">
        <title>High frequency of phylogenetically diverse reductive dehalogenase-homologous genes in deep subseafloor sedimentary metagenomes.</title>
        <authorList>
            <person name="Kawai M."/>
            <person name="Futagami T."/>
            <person name="Toyoda A."/>
            <person name="Takaki Y."/>
            <person name="Nishi S."/>
            <person name="Hori S."/>
            <person name="Arai W."/>
            <person name="Tsubouchi T."/>
            <person name="Morono Y."/>
            <person name="Uchiyama I."/>
            <person name="Ito T."/>
            <person name="Fujiyama A."/>
            <person name="Inagaki F."/>
            <person name="Takami H."/>
        </authorList>
    </citation>
    <scope>NUCLEOTIDE SEQUENCE</scope>
    <source>
        <strain evidence="1">Expedition CK06-06</strain>
    </source>
</reference>
<organism evidence="1">
    <name type="scientific">marine sediment metagenome</name>
    <dbReference type="NCBI Taxonomy" id="412755"/>
    <lineage>
        <taxon>unclassified sequences</taxon>
        <taxon>metagenomes</taxon>
        <taxon>ecological metagenomes</taxon>
    </lineage>
</organism>
<dbReference type="EMBL" id="BARV01028767">
    <property type="protein sequence ID" value="GAI37306.1"/>
    <property type="molecule type" value="Genomic_DNA"/>
</dbReference>
<sequence length="80" mass="8537">MQIIEVGLTGEPQQLPFIVCGENGCLLLRQLGAAAILIGTSAVEIMLPLPEDLPVRLFPGNTSELWARGTKGETLHLVVS</sequence>
<evidence type="ECO:0000313" key="1">
    <source>
        <dbReference type="EMBL" id="GAI37306.1"/>
    </source>
</evidence>
<protein>
    <submittedName>
        <fullName evidence="1">Uncharacterized protein</fullName>
    </submittedName>
</protein>
<dbReference type="AlphaFoldDB" id="X1P4D7"/>
<proteinExistence type="predicted"/>
<accession>X1P4D7</accession>
<gene>
    <name evidence="1" type="ORF">S06H3_45984</name>
</gene>
<comment type="caution">
    <text evidence="1">The sequence shown here is derived from an EMBL/GenBank/DDBJ whole genome shotgun (WGS) entry which is preliminary data.</text>
</comment>
<name>X1P4D7_9ZZZZ</name>